<gene>
    <name evidence="12" type="ORF">ADIAG_01876</name>
</gene>
<dbReference type="EC" id="1.1.1.22" evidence="3 7"/>
<evidence type="ECO:0000256" key="1">
    <source>
        <dbReference type="ARBA" id="ARBA00004701"/>
    </source>
</evidence>
<dbReference type="GO" id="GO:0003979">
    <property type="term" value="F:UDP-glucose 6-dehydrogenase activity"/>
    <property type="evidence" value="ECO:0007669"/>
    <property type="project" value="UniProtKB-EC"/>
</dbReference>
<comment type="similarity">
    <text evidence="2 7">Belongs to the UDP-glucose/GDP-mannose dehydrogenase family.</text>
</comment>
<dbReference type="SUPFAM" id="SSF48179">
    <property type="entry name" value="6-phosphogluconate dehydrogenase C-terminal domain-like"/>
    <property type="match status" value="1"/>
</dbReference>
<evidence type="ECO:0000256" key="7">
    <source>
        <dbReference type="PIRNR" id="PIRNR000124"/>
    </source>
</evidence>
<dbReference type="SUPFAM" id="SSF51735">
    <property type="entry name" value="NAD(P)-binding Rossmann-fold domains"/>
    <property type="match status" value="1"/>
</dbReference>
<dbReference type="Proteomes" id="UP000012015">
    <property type="component" value="Unassembled WGS sequence"/>
</dbReference>
<evidence type="ECO:0000313" key="13">
    <source>
        <dbReference type="Proteomes" id="UP000012015"/>
    </source>
</evidence>
<dbReference type="PANTHER" id="PTHR43750">
    <property type="entry name" value="UDP-GLUCOSE 6-DEHYDROGENASE TUAD"/>
    <property type="match status" value="1"/>
</dbReference>
<feature type="binding site" evidence="10">
    <location>
        <position position="37"/>
    </location>
    <ligand>
        <name>NAD(+)</name>
        <dbReference type="ChEBI" id="CHEBI:57540"/>
    </ligand>
</feature>
<feature type="binding site" evidence="9">
    <location>
        <position position="329"/>
    </location>
    <ligand>
        <name>substrate</name>
    </ligand>
</feature>
<dbReference type="InterPro" id="IPR017476">
    <property type="entry name" value="UDP-Glc/GDP-Man"/>
</dbReference>
<organism evidence="12 13">
    <name type="scientific">Paeniglutamicibacter gangotriensis Lz1y</name>
    <dbReference type="NCBI Taxonomy" id="1276920"/>
    <lineage>
        <taxon>Bacteria</taxon>
        <taxon>Bacillati</taxon>
        <taxon>Actinomycetota</taxon>
        <taxon>Actinomycetes</taxon>
        <taxon>Micrococcales</taxon>
        <taxon>Micrococcaceae</taxon>
        <taxon>Paeniglutamicibacter</taxon>
    </lineage>
</organism>
<evidence type="ECO:0000256" key="6">
    <source>
        <dbReference type="ARBA" id="ARBA00047473"/>
    </source>
</evidence>
<evidence type="ECO:0000313" key="12">
    <source>
        <dbReference type="EMBL" id="EMQ99112.1"/>
    </source>
</evidence>
<dbReference type="InterPro" id="IPR014026">
    <property type="entry name" value="UDP-Glc/GDP-Man_DH_dimer"/>
</dbReference>
<feature type="binding site" evidence="10">
    <location>
        <position position="158"/>
    </location>
    <ligand>
        <name>NAD(+)</name>
        <dbReference type="ChEBI" id="CHEBI:57540"/>
    </ligand>
</feature>
<reference evidence="12 13" key="1">
    <citation type="journal article" date="2013" name="Genome Announc.">
        <title>Draft Genome Sequence of Arthrobacter gangotriensis Strain Lz1yT, Isolated from a Penguin Rookery Soil Sample Collected in Antarctica, near the Indian Station Dakshin Gangotri.</title>
        <authorList>
            <person name="Shivaji S."/>
            <person name="Ara S."/>
            <person name="Bandi S."/>
            <person name="Singh A."/>
            <person name="Kumar Pinnaka A."/>
        </authorList>
    </citation>
    <scope>NUCLEOTIDE SEQUENCE [LARGE SCALE GENOMIC DNA]</scope>
    <source>
        <strain evidence="12 13">Lz1y</strain>
    </source>
</reference>
<dbReference type="Gene3D" id="3.40.50.720">
    <property type="entry name" value="NAD(P)-binding Rossmann-like Domain"/>
    <property type="match status" value="2"/>
</dbReference>
<feature type="binding site" evidence="9">
    <location>
        <position position="263"/>
    </location>
    <ligand>
        <name>substrate</name>
    </ligand>
</feature>
<keyword evidence="4 7" id="KW-0560">Oxidoreductase</keyword>
<feature type="binding site" evidence="10">
    <location>
        <position position="336"/>
    </location>
    <ligand>
        <name>NAD(+)</name>
        <dbReference type="ChEBI" id="CHEBI:57540"/>
    </ligand>
</feature>
<name>M7MRS6_9MICC</name>
<feature type="binding site" evidence="10">
    <location>
        <position position="32"/>
    </location>
    <ligand>
        <name>NAD(+)</name>
        <dbReference type="ChEBI" id="CHEBI:57540"/>
    </ligand>
</feature>
<feature type="domain" description="UDP-glucose/GDP-mannose dehydrogenase C-terminal" evidence="11">
    <location>
        <begin position="322"/>
        <end position="423"/>
    </location>
</feature>
<dbReference type="PANTHER" id="PTHR43750:SF3">
    <property type="entry name" value="UDP-GLUCOSE 6-DEHYDROGENASE TUAD"/>
    <property type="match status" value="1"/>
</dbReference>
<dbReference type="PIRSF" id="PIRSF000124">
    <property type="entry name" value="UDPglc_GDPman_dh"/>
    <property type="match status" value="1"/>
</dbReference>
<evidence type="ECO:0000256" key="2">
    <source>
        <dbReference type="ARBA" id="ARBA00006601"/>
    </source>
</evidence>
<dbReference type="GO" id="GO:0000271">
    <property type="term" value="P:polysaccharide biosynthetic process"/>
    <property type="evidence" value="ECO:0007669"/>
    <property type="project" value="InterPro"/>
</dbReference>
<feature type="binding site" evidence="10">
    <location>
        <position position="269"/>
    </location>
    <ligand>
        <name>NAD(+)</name>
        <dbReference type="ChEBI" id="CHEBI:57540"/>
    </ligand>
</feature>
<evidence type="ECO:0000259" key="11">
    <source>
        <dbReference type="SMART" id="SM00984"/>
    </source>
</evidence>
<evidence type="ECO:0000256" key="8">
    <source>
        <dbReference type="PIRSR" id="PIRSR500134-1"/>
    </source>
</evidence>
<accession>M7MRS6</accession>
<dbReference type="NCBIfam" id="TIGR03026">
    <property type="entry name" value="NDP-sugDHase"/>
    <property type="match status" value="1"/>
</dbReference>
<dbReference type="GO" id="GO:0051287">
    <property type="term" value="F:NAD binding"/>
    <property type="evidence" value="ECO:0007669"/>
    <property type="project" value="InterPro"/>
</dbReference>
<dbReference type="UniPathway" id="UPA00038">
    <property type="reaction ID" value="UER00491"/>
</dbReference>
<dbReference type="STRING" id="1276920.ADIAG_01876"/>
<evidence type="ECO:0000256" key="10">
    <source>
        <dbReference type="PIRSR" id="PIRSR500134-3"/>
    </source>
</evidence>
<dbReference type="InterPro" id="IPR008927">
    <property type="entry name" value="6-PGluconate_DH-like_C_sf"/>
</dbReference>
<evidence type="ECO:0000256" key="5">
    <source>
        <dbReference type="ARBA" id="ARBA00023027"/>
    </source>
</evidence>
<dbReference type="InterPro" id="IPR014027">
    <property type="entry name" value="UDP-Glc/GDP-Man_DH_C"/>
</dbReference>
<dbReference type="RefSeq" id="WP_007271060.1">
    <property type="nucleotide sequence ID" value="NZ_AOCK01000004.1"/>
</dbReference>
<feature type="binding site" evidence="9">
    <location>
        <begin position="155"/>
        <end position="158"/>
    </location>
    <ligand>
        <name>substrate</name>
    </ligand>
</feature>
<protein>
    <recommendedName>
        <fullName evidence="3 7">UDP-glucose 6-dehydrogenase</fullName>
        <ecNumber evidence="3 7">1.1.1.22</ecNumber>
    </recommendedName>
</protein>
<dbReference type="InterPro" id="IPR028357">
    <property type="entry name" value="UDPglc_DH_bac"/>
</dbReference>
<dbReference type="Gene3D" id="1.20.5.100">
    <property type="entry name" value="Cytochrome c1, transmembrane anchor, C-terminal"/>
    <property type="match status" value="1"/>
</dbReference>
<dbReference type="PIRSF" id="PIRSF500134">
    <property type="entry name" value="UDPglc_DH_bac"/>
    <property type="match status" value="1"/>
</dbReference>
<dbReference type="Pfam" id="PF03721">
    <property type="entry name" value="UDPG_MGDP_dh_N"/>
    <property type="match status" value="1"/>
</dbReference>
<comment type="pathway">
    <text evidence="1">Nucleotide-sugar biosynthesis; UDP-alpha-D-glucuronate biosynthesis; UDP-alpha-D-glucuronate from UDP-alpha-D-glucose: step 1/1.</text>
</comment>
<dbReference type="PATRIC" id="fig|1276920.7.peg.1876"/>
<dbReference type="InterPro" id="IPR036291">
    <property type="entry name" value="NAD(P)-bd_dom_sf"/>
</dbReference>
<dbReference type="SUPFAM" id="SSF52413">
    <property type="entry name" value="UDP-glucose/GDP-mannose dehydrogenase C-terminal domain"/>
    <property type="match status" value="1"/>
</dbReference>
<evidence type="ECO:0000256" key="3">
    <source>
        <dbReference type="ARBA" id="ARBA00012954"/>
    </source>
</evidence>
<comment type="caution">
    <text evidence="12">The sequence shown here is derived from an EMBL/GenBank/DDBJ whole genome shotgun (WGS) entry which is preliminary data.</text>
</comment>
<keyword evidence="5 7" id="KW-0520">NAD</keyword>
<keyword evidence="13" id="KW-1185">Reference proteome</keyword>
<dbReference type="AlphaFoldDB" id="M7MRS6"/>
<evidence type="ECO:0000256" key="9">
    <source>
        <dbReference type="PIRSR" id="PIRSR500134-2"/>
    </source>
</evidence>
<feature type="binding site" evidence="10">
    <location>
        <position position="88"/>
    </location>
    <ligand>
        <name>NAD(+)</name>
        <dbReference type="ChEBI" id="CHEBI:57540"/>
    </ligand>
</feature>
<sequence length="447" mass="48113">MSLKISVIGTGYLGATHAACMAELGFDVIGVDIDAAKVAALSRGNLPFHEPGLPELLRKHVDSGRLRFTTDYAEIADWADIHFIGVGTPQRADGHGADLRFVDSAVHELTSRIRGSALIVGKSTVPVGTARRLRGIIDTEAHSEANIALAWNPEFLREGFAVADTMRPDRLVIGAEGGTAEALLREVYAVALAAETPLIVTDFETAELVKVAANAFLATKISFINSFAEVTETIGGDITTLADALGHDIRIGRKFLNAGVGFGGGCLPKDIRALQARVSELGLSHTMGYLAEVDEINLRRRERVVRLANSMLSDKLVGARIAVLGVTFKPDSDDVRDSPALDIAVRLFNAGADVLVYDPKGNNNAAERFPRLHYANDLPEAVAQADLVLLLTEWAEFKALVPADLEDVVAERRIIDGRNVLARGQWEDAGWEIVGMGQHHPPLDGEL</sequence>
<feature type="active site" description="Nucleophile" evidence="8">
    <location>
        <position position="266"/>
    </location>
</feature>
<dbReference type="Pfam" id="PF00984">
    <property type="entry name" value="UDPG_MGDP_dh"/>
    <property type="match status" value="1"/>
</dbReference>
<feature type="binding site" evidence="9">
    <location>
        <begin position="255"/>
        <end position="259"/>
    </location>
    <ligand>
        <name>substrate</name>
    </ligand>
</feature>
<feature type="binding site" evidence="10">
    <location>
        <position position="124"/>
    </location>
    <ligand>
        <name>NAD(+)</name>
        <dbReference type="ChEBI" id="CHEBI:57540"/>
    </ligand>
</feature>
<evidence type="ECO:0000256" key="4">
    <source>
        <dbReference type="ARBA" id="ARBA00023002"/>
    </source>
</evidence>
<dbReference type="InterPro" id="IPR001732">
    <property type="entry name" value="UDP-Glc/GDP-Man_DH_N"/>
</dbReference>
<dbReference type="Pfam" id="PF03720">
    <property type="entry name" value="UDPG_MGDP_dh_C"/>
    <property type="match status" value="1"/>
</dbReference>
<feature type="binding site" evidence="9">
    <location>
        <position position="210"/>
    </location>
    <ligand>
        <name>substrate</name>
    </ligand>
</feature>
<comment type="catalytic activity">
    <reaction evidence="6 7">
        <text>UDP-alpha-D-glucose + 2 NAD(+) + H2O = UDP-alpha-D-glucuronate + 2 NADH + 3 H(+)</text>
        <dbReference type="Rhea" id="RHEA:23596"/>
        <dbReference type="ChEBI" id="CHEBI:15377"/>
        <dbReference type="ChEBI" id="CHEBI:15378"/>
        <dbReference type="ChEBI" id="CHEBI:57540"/>
        <dbReference type="ChEBI" id="CHEBI:57945"/>
        <dbReference type="ChEBI" id="CHEBI:58052"/>
        <dbReference type="ChEBI" id="CHEBI:58885"/>
        <dbReference type="EC" id="1.1.1.22"/>
    </reaction>
</comment>
<dbReference type="eggNOG" id="COG1004">
    <property type="taxonomic scope" value="Bacteria"/>
</dbReference>
<proteinExistence type="inferred from homology"/>
<dbReference type="SMART" id="SM00984">
    <property type="entry name" value="UDPG_MGDP_dh_C"/>
    <property type="match status" value="1"/>
</dbReference>
<dbReference type="GO" id="GO:0006065">
    <property type="term" value="P:UDP-glucuronate biosynthetic process"/>
    <property type="evidence" value="ECO:0007669"/>
    <property type="project" value="UniProtKB-UniPathway"/>
</dbReference>
<dbReference type="InterPro" id="IPR036220">
    <property type="entry name" value="UDP-Glc/GDP-Man_DH_C_sf"/>
</dbReference>
<dbReference type="EMBL" id="AOCK01000004">
    <property type="protein sequence ID" value="EMQ99112.1"/>
    <property type="molecule type" value="Genomic_DNA"/>
</dbReference>